<accession>A0A8J8CFL8</accession>
<evidence type="ECO:0000313" key="12">
    <source>
        <dbReference type="Proteomes" id="UP000716004"/>
    </source>
</evidence>
<dbReference type="InterPro" id="IPR018204">
    <property type="entry name" value="Trp_synthase_alpha_AS"/>
</dbReference>
<dbReference type="EMBL" id="JAGVSJ010000007">
    <property type="protein sequence ID" value="MBX8631677.1"/>
    <property type="molecule type" value="Genomic_DNA"/>
</dbReference>
<evidence type="ECO:0000256" key="9">
    <source>
        <dbReference type="HAMAP-Rule" id="MF_00131"/>
    </source>
</evidence>
<protein>
    <recommendedName>
        <fullName evidence="9">Tryptophan synthase alpha chain</fullName>
        <ecNumber evidence="9">4.2.1.20</ecNumber>
    </recommendedName>
</protein>
<comment type="pathway">
    <text evidence="2 9">Amino-acid biosynthesis; L-tryptophan biosynthesis; L-tryptophan from chorismate: step 5/5.</text>
</comment>
<dbReference type="GO" id="GO:0005829">
    <property type="term" value="C:cytosol"/>
    <property type="evidence" value="ECO:0007669"/>
    <property type="project" value="TreeGrafter"/>
</dbReference>
<keyword evidence="6 9" id="KW-0057">Aromatic amino acid biosynthesis</keyword>
<organism evidence="11 12">
    <name type="scientific">Candidatus Sysuiplasma superficiale</name>
    <dbReference type="NCBI Taxonomy" id="2823368"/>
    <lineage>
        <taxon>Archaea</taxon>
        <taxon>Methanobacteriati</taxon>
        <taxon>Thermoplasmatota</taxon>
        <taxon>Thermoplasmata</taxon>
        <taxon>Candidatus Sysuiplasmatales</taxon>
        <taxon>Candidatus Sysuiplasmataceae</taxon>
        <taxon>Candidatus Sysuiplasma</taxon>
    </lineage>
</organism>
<gene>
    <name evidence="9 11" type="primary">trpA</name>
    <name evidence="11" type="ORF">J9259_04045</name>
</gene>
<dbReference type="InterPro" id="IPR013785">
    <property type="entry name" value="Aldolase_TIM"/>
</dbReference>
<evidence type="ECO:0000313" key="11">
    <source>
        <dbReference type="EMBL" id="MBX8631677.1"/>
    </source>
</evidence>
<keyword evidence="7 9" id="KW-0456">Lyase</keyword>
<proteinExistence type="inferred from homology"/>
<evidence type="ECO:0000256" key="4">
    <source>
        <dbReference type="ARBA" id="ARBA00022605"/>
    </source>
</evidence>
<comment type="catalytic activity">
    <reaction evidence="8 9">
        <text>(1S,2R)-1-C-(indol-3-yl)glycerol 3-phosphate + L-serine = D-glyceraldehyde 3-phosphate + L-tryptophan + H2O</text>
        <dbReference type="Rhea" id="RHEA:10532"/>
        <dbReference type="ChEBI" id="CHEBI:15377"/>
        <dbReference type="ChEBI" id="CHEBI:33384"/>
        <dbReference type="ChEBI" id="CHEBI:57912"/>
        <dbReference type="ChEBI" id="CHEBI:58866"/>
        <dbReference type="ChEBI" id="CHEBI:59776"/>
        <dbReference type="EC" id="4.2.1.20"/>
    </reaction>
</comment>
<comment type="similarity">
    <text evidence="9 10">Belongs to the TrpA family.</text>
</comment>
<feature type="active site" description="Proton acceptor" evidence="9">
    <location>
        <position position="61"/>
    </location>
</feature>
<evidence type="ECO:0000256" key="10">
    <source>
        <dbReference type="RuleBase" id="RU003662"/>
    </source>
</evidence>
<comment type="function">
    <text evidence="1 9">The alpha subunit is responsible for the aldol cleavage of indoleglycerol phosphate to indole and glyceraldehyde 3-phosphate.</text>
</comment>
<dbReference type="Pfam" id="PF00290">
    <property type="entry name" value="Trp_syntA"/>
    <property type="match status" value="1"/>
</dbReference>
<dbReference type="SUPFAM" id="SSF51366">
    <property type="entry name" value="Ribulose-phoshate binding barrel"/>
    <property type="match status" value="1"/>
</dbReference>
<dbReference type="CDD" id="cd04724">
    <property type="entry name" value="Tryptophan_synthase_alpha"/>
    <property type="match status" value="1"/>
</dbReference>
<dbReference type="FunFam" id="3.20.20.70:FF:000037">
    <property type="entry name" value="Tryptophan synthase alpha chain"/>
    <property type="match status" value="1"/>
</dbReference>
<dbReference type="Proteomes" id="UP000716004">
    <property type="component" value="Unassembled WGS sequence"/>
</dbReference>
<dbReference type="InterPro" id="IPR002028">
    <property type="entry name" value="Trp_synthase_suA"/>
</dbReference>
<dbReference type="GO" id="GO:0004834">
    <property type="term" value="F:tryptophan synthase activity"/>
    <property type="evidence" value="ECO:0007669"/>
    <property type="project" value="UniProtKB-UniRule"/>
</dbReference>
<feature type="active site" description="Proton acceptor" evidence="9">
    <location>
        <position position="50"/>
    </location>
</feature>
<dbReference type="Gene3D" id="3.20.20.70">
    <property type="entry name" value="Aldolase class I"/>
    <property type="match status" value="1"/>
</dbReference>
<comment type="subunit">
    <text evidence="3 9">Tetramer of two alpha and two beta chains.</text>
</comment>
<keyword evidence="5 9" id="KW-0822">Tryptophan biosynthesis</keyword>
<dbReference type="InterPro" id="IPR011060">
    <property type="entry name" value="RibuloseP-bd_barrel"/>
</dbReference>
<dbReference type="UniPathway" id="UPA00035">
    <property type="reaction ID" value="UER00044"/>
</dbReference>
<reference evidence="11" key="1">
    <citation type="submission" date="2021-04" db="EMBL/GenBank/DDBJ databases">
        <title>Genomic insights into ecological role and evolution of a novel Thermoplasmata order Candidatus Sysuiplasmatales.</title>
        <authorList>
            <person name="Yuan Y."/>
        </authorList>
    </citation>
    <scope>NUCLEOTIDE SEQUENCE</scope>
    <source>
        <strain evidence="11">YP2-bin.285</strain>
    </source>
</reference>
<dbReference type="NCBIfam" id="TIGR00262">
    <property type="entry name" value="trpA"/>
    <property type="match status" value="1"/>
</dbReference>
<sequence>MRAGRIAEAFARASSEHRAALISYIMGGDPDPVLFLEYARSIASVSDIIEIGIPFSDPIADGPVIQAASTRALSRNTRVGAVVEACGEISGIAPVVLMTYYNTVHRAGEKEFVSRMSAAGVSGLIVPDLPYEEGTSLRRECARAGVDCILLSSPSTKPERARRIAELTSGFLYVVSRYGVTGARTEMTESLASMVSSYRALSSKPVAVGFGISSPEQIRSISQTGADGIVVGSAIVSLIGKGEDPSVVSAFVSKLRDASSSV</sequence>
<dbReference type="PROSITE" id="PS00167">
    <property type="entry name" value="TRP_SYNTHASE_ALPHA"/>
    <property type="match status" value="1"/>
</dbReference>
<evidence type="ECO:0000256" key="6">
    <source>
        <dbReference type="ARBA" id="ARBA00023141"/>
    </source>
</evidence>
<dbReference type="HAMAP" id="MF_00131">
    <property type="entry name" value="Trp_synth_alpha"/>
    <property type="match status" value="1"/>
</dbReference>
<comment type="caution">
    <text evidence="11">The sequence shown here is derived from an EMBL/GenBank/DDBJ whole genome shotgun (WGS) entry which is preliminary data.</text>
</comment>
<evidence type="ECO:0000256" key="1">
    <source>
        <dbReference type="ARBA" id="ARBA00003365"/>
    </source>
</evidence>
<keyword evidence="4 9" id="KW-0028">Amino-acid biosynthesis</keyword>
<dbReference type="AlphaFoldDB" id="A0A8J8CFL8"/>
<dbReference type="EC" id="4.2.1.20" evidence="9"/>
<evidence type="ECO:0000256" key="2">
    <source>
        <dbReference type="ARBA" id="ARBA00004733"/>
    </source>
</evidence>
<dbReference type="PANTHER" id="PTHR43406:SF1">
    <property type="entry name" value="TRYPTOPHAN SYNTHASE ALPHA CHAIN, CHLOROPLASTIC"/>
    <property type="match status" value="1"/>
</dbReference>
<evidence type="ECO:0000256" key="7">
    <source>
        <dbReference type="ARBA" id="ARBA00023239"/>
    </source>
</evidence>
<evidence type="ECO:0000256" key="8">
    <source>
        <dbReference type="ARBA" id="ARBA00049047"/>
    </source>
</evidence>
<evidence type="ECO:0000256" key="3">
    <source>
        <dbReference type="ARBA" id="ARBA00011270"/>
    </source>
</evidence>
<dbReference type="PANTHER" id="PTHR43406">
    <property type="entry name" value="TRYPTOPHAN SYNTHASE, ALPHA CHAIN"/>
    <property type="match status" value="1"/>
</dbReference>
<evidence type="ECO:0000256" key="5">
    <source>
        <dbReference type="ARBA" id="ARBA00022822"/>
    </source>
</evidence>
<name>A0A8J8CFL8_9ARCH</name>